<gene>
    <name evidence="1" type="ORF">DCM83_28275</name>
</gene>
<evidence type="ECO:0000313" key="1">
    <source>
        <dbReference type="EMBL" id="UUO68730.1"/>
    </source>
</evidence>
<dbReference type="CDD" id="cd02440">
    <property type="entry name" value="AdoMet_MTases"/>
    <property type="match status" value="1"/>
</dbReference>
<protein>
    <recommendedName>
        <fullName evidence="3">Class I SAM-dependent methyltransferase</fullName>
    </recommendedName>
</protein>
<proteinExistence type="predicted"/>
<reference evidence="1" key="1">
    <citation type="submission" date="2018-04" db="EMBL/GenBank/DDBJ databases">
        <title>Genomes of Endosymbiotic and Endophytic Bradyrhizobium Publication status.</title>
        <authorList>
            <person name="Guha S."/>
            <person name="Jorrin B."/>
            <person name="Sarkar M."/>
            <person name="Poole P.S."/>
            <person name="DasGupta M."/>
        </authorList>
    </citation>
    <scope>NUCLEOTIDE SEQUENCE</scope>
    <source>
        <strain evidence="1">WBOS16</strain>
    </source>
</reference>
<evidence type="ECO:0008006" key="3">
    <source>
        <dbReference type="Google" id="ProtNLM"/>
    </source>
</evidence>
<evidence type="ECO:0000313" key="2">
    <source>
        <dbReference type="Proteomes" id="UP001058872"/>
    </source>
</evidence>
<sequence>MVEGAILMNDPNSLAIRAGVSARVAEISSNRRVRVADLACGDGELLARLRDLGFTQLTGVGWKVTVPPTATKVECVDLSRNGWADMFGGATFDVLTATEVLEHLVNPYEFLVQARRLTVPGGHLIMTFPNVHNWRSIVGYAVAGRFSGFFGPNWNDNHPLYDQHIFVPNHELVQYFLKLAGFEVVSIEFLFGRGKLFGTTAMFDCKAIPV</sequence>
<dbReference type="Pfam" id="PF13489">
    <property type="entry name" value="Methyltransf_23"/>
    <property type="match status" value="1"/>
</dbReference>
<accession>A0AAE9SRU8</accession>
<dbReference type="Gene3D" id="3.40.50.150">
    <property type="entry name" value="Vaccinia Virus protein VP39"/>
    <property type="match status" value="1"/>
</dbReference>
<dbReference type="SUPFAM" id="SSF53335">
    <property type="entry name" value="S-adenosyl-L-methionine-dependent methyltransferases"/>
    <property type="match status" value="1"/>
</dbReference>
<dbReference type="AlphaFoldDB" id="A0AAE9SRU8"/>
<dbReference type="InterPro" id="IPR029063">
    <property type="entry name" value="SAM-dependent_MTases_sf"/>
</dbReference>
<organism evidence="1 2">
    <name type="scientific">Bradyrhizobium betae</name>
    <dbReference type="NCBI Taxonomy" id="244734"/>
    <lineage>
        <taxon>Bacteria</taxon>
        <taxon>Pseudomonadati</taxon>
        <taxon>Pseudomonadota</taxon>
        <taxon>Alphaproteobacteria</taxon>
        <taxon>Hyphomicrobiales</taxon>
        <taxon>Nitrobacteraceae</taxon>
        <taxon>Bradyrhizobium</taxon>
    </lineage>
</organism>
<dbReference type="Proteomes" id="UP001058872">
    <property type="component" value="Chromosome"/>
</dbReference>
<dbReference type="EMBL" id="CP028989">
    <property type="protein sequence ID" value="UUO68730.1"/>
    <property type="molecule type" value="Genomic_DNA"/>
</dbReference>
<name>A0AAE9SRU8_9BRAD</name>